<dbReference type="GO" id="GO:0098793">
    <property type="term" value="C:presynapse"/>
    <property type="evidence" value="ECO:0007669"/>
    <property type="project" value="GOC"/>
</dbReference>
<name>A0A6S7LV48_PARCT</name>
<dbReference type="GO" id="GO:0048488">
    <property type="term" value="P:synaptic vesicle endocytosis"/>
    <property type="evidence" value="ECO:0007669"/>
    <property type="project" value="TreeGrafter"/>
</dbReference>
<dbReference type="PANTHER" id="PTHR31640:SF1">
    <property type="entry name" value="BRIDGE-LIKE LIPID TRANSFER PROTEIN FAMILY MEMBER 1"/>
    <property type="match status" value="1"/>
</dbReference>
<dbReference type="EMBL" id="CACRXK020042061">
    <property type="protein sequence ID" value="CAB4045802.1"/>
    <property type="molecule type" value="Genomic_DNA"/>
</dbReference>
<dbReference type="Pfam" id="PF25040">
    <property type="entry name" value="BLTP1_C"/>
    <property type="match status" value="1"/>
</dbReference>
<accession>A0A6S7LV48</accession>
<dbReference type="InterPro" id="IPR033616">
    <property type="entry name" value="BLTP1"/>
</dbReference>
<proteinExistence type="predicted"/>
<feature type="non-terminal residue" evidence="3">
    <location>
        <position position="1"/>
    </location>
</feature>
<organism evidence="3 4">
    <name type="scientific">Paramuricea clavata</name>
    <name type="common">Red gorgonian</name>
    <name type="synonym">Violescent sea-whip</name>
    <dbReference type="NCBI Taxonomy" id="317549"/>
    <lineage>
        <taxon>Eukaryota</taxon>
        <taxon>Metazoa</taxon>
        <taxon>Cnidaria</taxon>
        <taxon>Anthozoa</taxon>
        <taxon>Octocorallia</taxon>
        <taxon>Malacalcyonacea</taxon>
        <taxon>Plexauridae</taxon>
        <taxon>Paramuricea</taxon>
    </lineage>
</organism>
<dbReference type="Proteomes" id="UP001152795">
    <property type="component" value="Unassembled WGS sequence"/>
</dbReference>
<gene>
    <name evidence="3" type="ORF">PACLA_8A060363</name>
</gene>
<dbReference type="PANTHER" id="PTHR31640">
    <property type="entry name" value="TRANSMEMBRANE PROTEIN KIAA1109"/>
    <property type="match status" value="1"/>
</dbReference>
<feature type="region of interest" description="Disordered" evidence="1">
    <location>
        <begin position="110"/>
        <end position="130"/>
    </location>
</feature>
<dbReference type="AlphaFoldDB" id="A0A6S7LV48"/>
<dbReference type="InterPro" id="IPR056742">
    <property type="entry name" value="BLTP1_C"/>
</dbReference>
<protein>
    <recommendedName>
        <fullName evidence="2">Bridge-like lipid transfer protein family member 1 C-terminal domain-containing protein</fullName>
    </recommendedName>
</protein>
<evidence type="ECO:0000313" key="3">
    <source>
        <dbReference type="EMBL" id="CAB4045802.1"/>
    </source>
</evidence>
<reference evidence="3" key="1">
    <citation type="submission" date="2020-04" db="EMBL/GenBank/DDBJ databases">
        <authorList>
            <person name="Alioto T."/>
            <person name="Alioto T."/>
            <person name="Gomez Garrido J."/>
        </authorList>
    </citation>
    <scope>NUCLEOTIDE SEQUENCE</scope>
    <source>
        <strain evidence="3">A484AB</strain>
    </source>
</reference>
<dbReference type="OrthoDB" id="10051416at2759"/>
<sequence>MGTCILMGNVSAFRISMSDDWKTNLAKCPSSDDLFKDSTCGTEHTKATVYLHGTLHWKNLGLVICRSTTSDLIKMANKITTFFTEQASSSVRMLSSVNYLPPLDGDAVSSLANPLSTQSVQKNEKEQNKD</sequence>
<evidence type="ECO:0000259" key="2">
    <source>
        <dbReference type="Pfam" id="PF25040"/>
    </source>
</evidence>
<feature type="compositionally biased region" description="Polar residues" evidence="1">
    <location>
        <begin position="110"/>
        <end position="121"/>
    </location>
</feature>
<evidence type="ECO:0000313" key="4">
    <source>
        <dbReference type="Proteomes" id="UP001152795"/>
    </source>
</evidence>
<evidence type="ECO:0000256" key="1">
    <source>
        <dbReference type="SAM" id="MobiDB-lite"/>
    </source>
</evidence>
<keyword evidence="4" id="KW-1185">Reference proteome</keyword>
<feature type="domain" description="Bridge-like lipid transfer protein family member 1 C-terminal" evidence="2">
    <location>
        <begin position="1"/>
        <end position="102"/>
    </location>
</feature>
<comment type="caution">
    <text evidence="3">The sequence shown here is derived from an EMBL/GenBank/DDBJ whole genome shotgun (WGS) entry which is preliminary data.</text>
</comment>